<name>A0A9D1IMN8_9FIRM</name>
<evidence type="ECO:0000313" key="2">
    <source>
        <dbReference type="Proteomes" id="UP000824074"/>
    </source>
</evidence>
<organism evidence="1 2">
    <name type="scientific">Candidatus Aphodocola excrementigallinarum</name>
    <dbReference type="NCBI Taxonomy" id="2840670"/>
    <lineage>
        <taxon>Bacteria</taxon>
        <taxon>Bacillati</taxon>
        <taxon>Bacillota</taxon>
        <taxon>Bacilli</taxon>
        <taxon>Candidatus Aphodocola</taxon>
    </lineage>
</organism>
<reference evidence="1" key="1">
    <citation type="submission" date="2020-10" db="EMBL/GenBank/DDBJ databases">
        <authorList>
            <person name="Gilroy R."/>
        </authorList>
    </citation>
    <scope>NUCLEOTIDE SEQUENCE</scope>
    <source>
        <strain evidence="1">CHK193-30670</strain>
    </source>
</reference>
<dbReference type="EMBL" id="DVMT01000015">
    <property type="protein sequence ID" value="HIU39933.1"/>
    <property type="molecule type" value="Genomic_DNA"/>
</dbReference>
<dbReference type="Proteomes" id="UP000824074">
    <property type="component" value="Unassembled WGS sequence"/>
</dbReference>
<protein>
    <submittedName>
        <fullName evidence="1">Uncharacterized protein</fullName>
    </submittedName>
</protein>
<comment type="caution">
    <text evidence="1">The sequence shown here is derived from an EMBL/GenBank/DDBJ whole genome shotgun (WGS) entry which is preliminary data.</text>
</comment>
<gene>
    <name evidence="1" type="ORF">IAB68_01345</name>
</gene>
<evidence type="ECO:0000313" key="1">
    <source>
        <dbReference type="EMBL" id="HIU39933.1"/>
    </source>
</evidence>
<sequence>MDKTIEIPKLTILTKEQVYGDNKLNIFKVIDPKAAVSDTAILRGAYVSNYHVDNDSSLGGRTGYYWLQNSDRDGDVLSIGPDGDSDCLVRIRRSSGVRAALPYSSIQNLPHTIKTRPNGLEEITYGYYPGSATNKFIQRSLEDSYNAGDLTSIGTGCIFDGRKYDDYGEDFLPEKQEYFEYNGEIYARIRANSGFDDTYFTLSNEEKYKNGNYVWIKVEPIVWLKHPLDDIMISEKEIIAGVRFDKTIGGYNDDFNTTKLKWFLDNHLSKDILSLDKLKKDINKNNYSDDEIKTINNFIYLNENGKTLKKKKIIVKAKRKSNN</sequence>
<proteinExistence type="predicted"/>
<reference evidence="1" key="2">
    <citation type="journal article" date="2021" name="PeerJ">
        <title>Extensive microbial diversity within the chicken gut microbiome revealed by metagenomics and culture.</title>
        <authorList>
            <person name="Gilroy R."/>
            <person name="Ravi A."/>
            <person name="Getino M."/>
            <person name="Pursley I."/>
            <person name="Horton D.L."/>
            <person name="Alikhan N.F."/>
            <person name="Baker D."/>
            <person name="Gharbi K."/>
            <person name="Hall N."/>
            <person name="Watson M."/>
            <person name="Adriaenssens E.M."/>
            <person name="Foster-Nyarko E."/>
            <person name="Jarju S."/>
            <person name="Secka A."/>
            <person name="Antonio M."/>
            <person name="Oren A."/>
            <person name="Chaudhuri R.R."/>
            <person name="La Ragione R."/>
            <person name="Hildebrand F."/>
            <person name="Pallen M.J."/>
        </authorList>
    </citation>
    <scope>NUCLEOTIDE SEQUENCE</scope>
    <source>
        <strain evidence="1">CHK193-30670</strain>
    </source>
</reference>
<accession>A0A9D1IMN8</accession>
<dbReference type="AlphaFoldDB" id="A0A9D1IMN8"/>